<name>A0A7S1FDJ3_NOCSC</name>
<dbReference type="GO" id="GO:0005788">
    <property type="term" value="C:endoplasmic reticulum lumen"/>
    <property type="evidence" value="ECO:0007669"/>
    <property type="project" value="UniProtKB-SubCell"/>
</dbReference>
<evidence type="ECO:0000313" key="11">
    <source>
        <dbReference type="EMBL" id="CAD8858925.1"/>
    </source>
</evidence>
<dbReference type="Gene3D" id="3.40.30.10">
    <property type="entry name" value="Glutaredoxin"/>
    <property type="match status" value="1"/>
</dbReference>
<evidence type="ECO:0000259" key="9">
    <source>
        <dbReference type="Pfam" id="PF00085"/>
    </source>
</evidence>
<dbReference type="EC" id="5.3.4.1" evidence="3"/>
<evidence type="ECO:0000256" key="1">
    <source>
        <dbReference type="ARBA" id="ARBA00001182"/>
    </source>
</evidence>
<comment type="catalytic activity">
    <reaction evidence="1">
        <text>Catalyzes the rearrangement of -S-S- bonds in proteins.</text>
        <dbReference type="EC" id="5.3.4.1"/>
    </reaction>
</comment>
<dbReference type="GO" id="GO:0015035">
    <property type="term" value="F:protein-disulfide reductase activity"/>
    <property type="evidence" value="ECO:0007669"/>
    <property type="project" value="TreeGrafter"/>
</dbReference>
<organism evidence="11">
    <name type="scientific">Noctiluca scintillans</name>
    <name type="common">Sea sparkle</name>
    <name type="synonym">Red tide dinoflagellate</name>
    <dbReference type="NCBI Taxonomy" id="2966"/>
    <lineage>
        <taxon>Eukaryota</taxon>
        <taxon>Sar</taxon>
        <taxon>Alveolata</taxon>
        <taxon>Dinophyceae</taxon>
        <taxon>Noctilucales</taxon>
        <taxon>Noctilucaceae</taxon>
        <taxon>Noctiluca</taxon>
    </lineage>
</organism>
<feature type="domain" description="PDIA6-like C-terminal thioredoxin-like" evidence="10">
    <location>
        <begin position="146"/>
        <end position="264"/>
    </location>
</feature>
<evidence type="ECO:0000259" key="10">
    <source>
        <dbReference type="Pfam" id="PF24541"/>
    </source>
</evidence>
<sequence>MQADWTRLAKDYKSSRSVLIAEVDCTEHQNFCGKFGIQGYPTIKAFKKGSSKPDEYNSGRDYKSFKRYIEANLAGPECSLEDKAGCQPDELKLLEESEALSVGDRRAKIKVMEEEVKEKKALLKSLQKEIGETTKAIELFKLGGEKPERVEQLVGDAEFREHCEHRTCILAFLPHILDGGAAARNGLLKTLDTVFKKAKGDSQPVGFMWLQGGDQFEIEEKLSLQFGFPAVIAISLKKERFGVHRGIFDKDSLSQFLGSMMVGRVPLQPLPKGLAWDKTQPWDGKDGEIPEEEEL</sequence>
<dbReference type="AlphaFoldDB" id="A0A7S1FDJ3"/>
<evidence type="ECO:0000256" key="6">
    <source>
        <dbReference type="ARBA" id="ARBA00023284"/>
    </source>
</evidence>
<dbReference type="PANTHER" id="PTHR45815">
    <property type="entry name" value="PROTEIN DISULFIDE-ISOMERASE A6"/>
    <property type="match status" value="1"/>
</dbReference>
<feature type="region of interest" description="Disordered" evidence="8">
    <location>
        <begin position="275"/>
        <end position="295"/>
    </location>
</feature>
<reference evidence="11" key="1">
    <citation type="submission" date="2021-01" db="EMBL/GenBank/DDBJ databases">
        <authorList>
            <person name="Corre E."/>
            <person name="Pelletier E."/>
            <person name="Niang G."/>
            <person name="Scheremetjew M."/>
            <person name="Finn R."/>
            <person name="Kale V."/>
            <person name="Holt S."/>
            <person name="Cochrane G."/>
            <person name="Meng A."/>
            <person name="Brown T."/>
            <person name="Cohen L."/>
        </authorList>
    </citation>
    <scope>NUCLEOTIDE SEQUENCE</scope>
</reference>
<keyword evidence="5" id="KW-0413">Isomerase</keyword>
<dbReference type="InterPro" id="IPR057305">
    <property type="entry name" value="Thioredox_PDIA6_C"/>
</dbReference>
<accession>A0A7S1FDJ3</accession>
<feature type="coiled-coil region" evidence="7">
    <location>
        <begin position="109"/>
        <end position="136"/>
    </location>
</feature>
<evidence type="ECO:0000256" key="3">
    <source>
        <dbReference type="ARBA" id="ARBA00012723"/>
    </source>
</evidence>
<dbReference type="CDD" id="cd02961">
    <property type="entry name" value="PDI_a_family"/>
    <property type="match status" value="1"/>
</dbReference>
<dbReference type="EMBL" id="HBFQ01046793">
    <property type="protein sequence ID" value="CAD8858925.1"/>
    <property type="molecule type" value="Transcribed_RNA"/>
</dbReference>
<evidence type="ECO:0000256" key="7">
    <source>
        <dbReference type="SAM" id="Coils"/>
    </source>
</evidence>
<evidence type="ECO:0000256" key="2">
    <source>
        <dbReference type="ARBA" id="ARBA00004319"/>
    </source>
</evidence>
<keyword evidence="7" id="KW-0175">Coiled coil</keyword>
<comment type="subcellular location">
    <subcellularLocation>
        <location evidence="2">Endoplasmic reticulum lumen</location>
    </subcellularLocation>
</comment>
<feature type="domain" description="Thioredoxin" evidence="9">
    <location>
        <begin position="2"/>
        <end position="70"/>
    </location>
</feature>
<keyword evidence="6" id="KW-0676">Redox-active center</keyword>
<dbReference type="GO" id="GO:0034976">
    <property type="term" value="P:response to endoplasmic reticulum stress"/>
    <property type="evidence" value="ECO:0007669"/>
    <property type="project" value="TreeGrafter"/>
</dbReference>
<dbReference type="SUPFAM" id="SSF52833">
    <property type="entry name" value="Thioredoxin-like"/>
    <property type="match status" value="1"/>
</dbReference>
<gene>
    <name evidence="11" type="ORF">NSCI0253_LOCUS33279</name>
</gene>
<evidence type="ECO:0000256" key="4">
    <source>
        <dbReference type="ARBA" id="ARBA00023157"/>
    </source>
</evidence>
<dbReference type="InterPro" id="IPR036249">
    <property type="entry name" value="Thioredoxin-like_sf"/>
</dbReference>
<dbReference type="Pfam" id="PF24541">
    <property type="entry name" value="Thioredox_PDIA6_C"/>
    <property type="match status" value="1"/>
</dbReference>
<dbReference type="InterPro" id="IPR013766">
    <property type="entry name" value="Thioredoxin_domain"/>
</dbReference>
<dbReference type="PANTHER" id="PTHR45815:SF3">
    <property type="entry name" value="PROTEIN DISULFIDE-ISOMERASE A6"/>
    <property type="match status" value="1"/>
</dbReference>
<proteinExistence type="predicted"/>
<dbReference type="Pfam" id="PF00085">
    <property type="entry name" value="Thioredoxin"/>
    <property type="match status" value="1"/>
</dbReference>
<evidence type="ECO:0000256" key="5">
    <source>
        <dbReference type="ARBA" id="ARBA00023235"/>
    </source>
</evidence>
<protein>
    <recommendedName>
        <fullName evidence="3">protein disulfide-isomerase</fullName>
        <ecNumber evidence="3">5.3.4.1</ecNumber>
    </recommendedName>
</protein>
<dbReference type="GO" id="GO:0003756">
    <property type="term" value="F:protein disulfide isomerase activity"/>
    <property type="evidence" value="ECO:0007669"/>
    <property type="project" value="UniProtKB-EC"/>
</dbReference>
<keyword evidence="4" id="KW-1015">Disulfide bond</keyword>
<evidence type="ECO:0000256" key="8">
    <source>
        <dbReference type="SAM" id="MobiDB-lite"/>
    </source>
</evidence>